<dbReference type="InterPro" id="IPR000210">
    <property type="entry name" value="BTB/POZ_dom"/>
</dbReference>
<dbReference type="InterPro" id="IPR017096">
    <property type="entry name" value="BTB-kelch_protein"/>
</dbReference>
<sequence length="559" mass="64109">MSNSFANNRNICESTGSEAYSNPKYGHVMLEALNKQRLDKKHCDFTLEVKNEFIYAHKALLAAASPYFEAMFKHNVKENTEGKVKFTDVEVKPLKLIIDYIYSGEIKISEDIVQSLLFITDLFQIDWIKEQCEQFLKLRVDLTNCFSIWKIAGVHSCKELFVYCNRYILRHFPQLIDSEEFLRLSFEELKAVLTDDGLYVQCEKNAYLSVLNWIKYDIEARKTHLQTLLSHVHLPLLNGEFLRYHTIAEPLLNKELLRLLPNNKRKSSFVPSTSEKRKYHNRYGLPRVLFTGGRVESQPLDACKIYHLSNSKVFTVSSLKEPRRCISTVSLNGLMYTVGGIGGNSNLDLVTAECYDPFINEWTQIASMQTARSSYGACVYNDCIYVVGGNKNTTVENYNPIRNKWYQCPNLSVKNVNDIRAAIIENSIYALGSKQTFRFDSREGQWYNLDNSIIVGVSFEVVSYGHSLYCIGGCSRKSNCRRFDVRSNSWETLSPMNVGRHGHSVLIIEGGIYAFGGWYRKALSTVERYDFQKDKWTIDDSVKIAHSYGGAALIHYPTK</sequence>
<evidence type="ECO:0000256" key="4">
    <source>
        <dbReference type="ARBA" id="ARBA00022737"/>
    </source>
</evidence>
<dbReference type="SMART" id="SM00875">
    <property type="entry name" value="BACK"/>
    <property type="match status" value="1"/>
</dbReference>
<dbReference type="GO" id="GO:0016567">
    <property type="term" value="P:protein ubiquitination"/>
    <property type="evidence" value="ECO:0007669"/>
    <property type="project" value="UniProtKB-UniPathway"/>
</dbReference>
<dbReference type="Pfam" id="PF00651">
    <property type="entry name" value="BTB"/>
    <property type="match status" value="1"/>
</dbReference>
<evidence type="ECO:0000256" key="5">
    <source>
        <dbReference type="ARBA" id="ARBA00022786"/>
    </source>
</evidence>
<dbReference type="FunFam" id="1.25.40.420:FF:000001">
    <property type="entry name" value="Kelch-like family member 12"/>
    <property type="match status" value="1"/>
</dbReference>
<dbReference type="GO" id="GO:0003779">
    <property type="term" value="F:actin binding"/>
    <property type="evidence" value="ECO:0007669"/>
    <property type="project" value="UniProtKB-KW"/>
</dbReference>
<dbReference type="SUPFAM" id="SSF54695">
    <property type="entry name" value="POZ domain"/>
    <property type="match status" value="1"/>
</dbReference>
<accession>A0A1A9WMS8</accession>
<dbReference type="InterPro" id="IPR006652">
    <property type="entry name" value="Kelch_1"/>
</dbReference>
<dbReference type="STRING" id="37001.A0A1A9WMS8"/>
<reference evidence="9" key="2">
    <citation type="submission" date="2020-05" db="UniProtKB">
        <authorList>
            <consortium name="EnsemblMetazoa"/>
        </authorList>
    </citation>
    <scope>IDENTIFICATION</scope>
    <source>
        <strain evidence="9">IAEA</strain>
    </source>
</reference>
<dbReference type="AlphaFoldDB" id="A0A1A9WMS8"/>
<dbReference type="EnsemblMetazoa" id="GBRI025394-RA">
    <property type="protein sequence ID" value="GBRI025394-PA"/>
    <property type="gene ID" value="GBRI025394"/>
</dbReference>
<evidence type="ECO:0000256" key="1">
    <source>
        <dbReference type="ARBA" id="ARBA00004906"/>
    </source>
</evidence>
<dbReference type="PANTHER" id="PTHR24412">
    <property type="entry name" value="KELCH PROTEIN"/>
    <property type="match status" value="1"/>
</dbReference>
<comment type="function">
    <text evidence="7">Probable substrate-specific adapter of an E3 ubiquitin-protein ligase complex which mediates the ubiquitination and subsequent proteasomal degradation of target proteins. May have a role in synapse differentiation and growth.</text>
</comment>
<dbReference type="Gene3D" id="2.120.10.80">
    <property type="entry name" value="Kelch-type beta propeller"/>
    <property type="match status" value="2"/>
</dbReference>
<evidence type="ECO:0000259" key="8">
    <source>
        <dbReference type="PROSITE" id="PS50097"/>
    </source>
</evidence>
<evidence type="ECO:0000256" key="6">
    <source>
        <dbReference type="ARBA" id="ARBA00023203"/>
    </source>
</evidence>
<dbReference type="Pfam" id="PF07707">
    <property type="entry name" value="BACK"/>
    <property type="match status" value="1"/>
</dbReference>
<evidence type="ECO:0000313" key="9">
    <source>
        <dbReference type="EnsemblMetazoa" id="GBRI025394-PA"/>
    </source>
</evidence>
<dbReference type="SMART" id="SM00225">
    <property type="entry name" value="BTB"/>
    <property type="match status" value="1"/>
</dbReference>
<dbReference type="InterPro" id="IPR011043">
    <property type="entry name" value="Gal_Oxase/kelch_b-propeller"/>
</dbReference>
<dbReference type="SMART" id="SM00612">
    <property type="entry name" value="Kelch"/>
    <property type="match status" value="5"/>
</dbReference>
<dbReference type="PIRSF" id="PIRSF037037">
    <property type="entry name" value="Kelch-like_protein_gigaxonin"/>
    <property type="match status" value="1"/>
</dbReference>
<dbReference type="Gene3D" id="3.30.710.10">
    <property type="entry name" value="Potassium Channel Kv1.1, Chain A"/>
    <property type="match status" value="1"/>
</dbReference>
<keyword evidence="6" id="KW-0009">Actin-binding</keyword>
<comment type="pathway">
    <text evidence="1">Protein modification; protein ubiquitination.</text>
</comment>
<reference evidence="10" key="1">
    <citation type="submission" date="2014-03" db="EMBL/GenBank/DDBJ databases">
        <authorList>
            <person name="Aksoy S."/>
            <person name="Warren W."/>
            <person name="Wilson R.K."/>
        </authorList>
    </citation>
    <scope>NUCLEOTIDE SEQUENCE [LARGE SCALE GENOMIC DNA]</scope>
    <source>
        <strain evidence="10">IAEA</strain>
    </source>
</reference>
<dbReference type="Gene3D" id="1.25.40.420">
    <property type="match status" value="1"/>
</dbReference>
<evidence type="ECO:0000256" key="2">
    <source>
        <dbReference type="ARBA" id="ARBA00013699"/>
    </source>
</evidence>
<keyword evidence="4" id="KW-0677">Repeat</keyword>
<evidence type="ECO:0000313" key="10">
    <source>
        <dbReference type="Proteomes" id="UP000091820"/>
    </source>
</evidence>
<dbReference type="Proteomes" id="UP000091820">
    <property type="component" value="Unassembled WGS sequence"/>
</dbReference>
<keyword evidence="3" id="KW-0880">Kelch repeat</keyword>
<evidence type="ECO:0000256" key="7">
    <source>
        <dbReference type="ARBA" id="ARBA00043912"/>
    </source>
</evidence>
<dbReference type="InterPro" id="IPR011333">
    <property type="entry name" value="SKP1/BTB/POZ_sf"/>
</dbReference>
<protein>
    <recommendedName>
        <fullName evidence="2">Kelch-like protein diablo</fullName>
    </recommendedName>
</protein>
<dbReference type="VEuPathDB" id="VectorBase:GBRI025394"/>
<dbReference type="UniPathway" id="UPA00143"/>
<dbReference type="PROSITE" id="PS50097">
    <property type="entry name" value="BTB"/>
    <property type="match status" value="1"/>
</dbReference>
<dbReference type="Pfam" id="PF01344">
    <property type="entry name" value="Kelch_1"/>
    <property type="match status" value="4"/>
</dbReference>
<evidence type="ECO:0000256" key="3">
    <source>
        <dbReference type="ARBA" id="ARBA00022441"/>
    </source>
</evidence>
<dbReference type="InterPro" id="IPR011705">
    <property type="entry name" value="BACK"/>
</dbReference>
<keyword evidence="10" id="KW-1185">Reference proteome</keyword>
<feature type="domain" description="BTB" evidence="8">
    <location>
        <begin position="43"/>
        <end position="110"/>
    </location>
</feature>
<proteinExistence type="predicted"/>
<dbReference type="InterPro" id="IPR015915">
    <property type="entry name" value="Kelch-typ_b-propeller"/>
</dbReference>
<dbReference type="SUPFAM" id="SSF50965">
    <property type="entry name" value="Galactose oxidase, central domain"/>
    <property type="match status" value="1"/>
</dbReference>
<name>A0A1A9WMS8_9MUSC</name>
<organism evidence="9 10">
    <name type="scientific">Glossina brevipalpis</name>
    <dbReference type="NCBI Taxonomy" id="37001"/>
    <lineage>
        <taxon>Eukaryota</taxon>
        <taxon>Metazoa</taxon>
        <taxon>Ecdysozoa</taxon>
        <taxon>Arthropoda</taxon>
        <taxon>Hexapoda</taxon>
        <taxon>Insecta</taxon>
        <taxon>Pterygota</taxon>
        <taxon>Neoptera</taxon>
        <taxon>Endopterygota</taxon>
        <taxon>Diptera</taxon>
        <taxon>Brachycera</taxon>
        <taxon>Muscomorpha</taxon>
        <taxon>Hippoboscoidea</taxon>
        <taxon>Glossinidae</taxon>
        <taxon>Glossina</taxon>
    </lineage>
</organism>
<keyword evidence="5" id="KW-0833">Ubl conjugation pathway</keyword>
<dbReference type="PANTHER" id="PTHR24412:SF441">
    <property type="entry name" value="KELCH-LIKE PROTEIN 28"/>
    <property type="match status" value="1"/>
</dbReference>